<dbReference type="Proteomes" id="UP000324832">
    <property type="component" value="Unassembled WGS sequence"/>
</dbReference>
<evidence type="ECO:0000313" key="3">
    <source>
        <dbReference type="EMBL" id="VVD00024.1"/>
    </source>
</evidence>
<name>A0A5E4QR23_9NEOP</name>
<dbReference type="InterPro" id="IPR057286">
    <property type="entry name" value="PUA_NSUN2"/>
</dbReference>
<dbReference type="Pfam" id="PF25378">
    <property type="entry name" value="PUA_NSUN2"/>
    <property type="match status" value="1"/>
</dbReference>
<dbReference type="EMBL" id="FZQP02004444">
    <property type="protein sequence ID" value="VVD00024.1"/>
    <property type="molecule type" value="Genomic_DNA"/>
</dbReference>
<accession>A0A5E4QR23</accession>
<feature type="domain" description="RNA cytosine-C(5)-methyltransferase NSUN2-like PUA" evidence="2">
    <location>
        <begin position="29"/>
        <end position="115"/>
    </location>
</feature>
<feature type="compositionally biased region" description="Basic and acidic residues" evidence="1">
    <location>
        <begin position="124"/>
        <end position="135"/>
    </location>
</feature>
<keyword evidence="4" id="KW-1185">Reference proteome</keyword>
<proteinExistence type="predicted"/>
<feature type="region of interest" description="Disordered" evidence="1">
    <location>
        <begin position="124"/>
        <end position="167"/>
    </location>
</feature>
<evidence type="ECO:0000259" key="2">
    <source>
        <dbReference type="Pfam" id="PF25378"/>
    </source>
</evidence>
<protein>
    <recommendedName>
        <fullName evidence="2">RNA cytosine-C(5)-methyltransferase NSUN2-like PUA domain-containing protein</fullName>
    </recommendedName>
</protein>
<gene>
    <name evidence="3" type="ORF">LSINAPIS_LOCUS10752</name>
</gene>
<organism evidence="3 4">
    <name type="scientific">Leptidea sinapis</name>
    <dbReference type="NCBI Taxonomy" id="189913"/>
    <lineage>
        <taxon>Eukaryota</taxon>
        <taxon>Metazoa</taxon>
        <taxon>Ecdysozoa</taxon>
        <taxon>Arthropoda</taxon>
        <taxon>Hexapoda</taxon>
        <taxon>Insecta</taxon>
        <taxon>Pterygota</taxon>
        <taxon>Neoptera</taxon>
        <taxon>Endopterygota</taxon>
        <taxon>Lepidoptera</taxon>
        <taxon>Glossata</taxon>
        <taxon>Ditrysia</taxon>
        <taxon>Papilionoidea</taxon>
        <taxon>Pieridae</taxon>
        <taxon>Dismorphiinae</taxon>
        <taxon>Leptidea</taxon>
    </lineage>
</organism>
<evidence type="ECO:0000256" key="1">
    <source>
        <dbReference type="SAM" id="MobiDB-lite"/>
    </source>
</evidence>
<reference evidence="3 4" key="1">
    <citation type="submission" date="2017-07" db="EMBL/GenBank/DDBJ databases">
        <authorList>
            <person name="Talla V."/>
            <person name="Backstrom N."/>
        </authorList>
    </citation>
    <scope>NUCLEOTIDE SEQUENCE [LARGE SCALE GENOMIC DNA]</scope>
</reference>
<dbReference type="AlphaFoldDB" id="A0A5E4QR23"/>
<evidence type="ECO:0000313" key="4">
    <source>
        <dbReference type="Proteomes" id="UP000324832"/>
    </source>
</evidence>
<sequence>MLKDVVQHNENSIKIINTGSMGRYIGPKRRLRISKEDLVTILQKDDPNNPPSTTLFSQETQDLVKDFDMGSCVLEYRGEGMVGQLSLTLVGWRGANTLRAYTAAADTVHYLRLLGADYTKHDKNKFQKSETKTETAEGEAADMDAQTDGNQPNAAGDSEESSLVTDR</sequence>